<dbReference type="Pfam" id="PF00490">
    <property type="entry name" value="ALAD"/>
    <property type="match status" value="1"/>
</dbReference>
<dbReference type="InterPro" id="IPR001731">
    <property type="entry name" value="ALAD"/>
</dbReference>
<feature type="binding site" evidence="10">
    <location>
        <position position="271"/>
    </location>
    <ligand>
        <name>5-aminolevulinate</name>
        <dbReference type="ChEBI" id="CHEBI:356416"/>
        <label>2</label>
    </ligand>
</feature>
<dbReference type="EMBL" id="FOPP01000003">
    <property type="protein sequence ID" value="SFG93951.1"/>
    <property type="molecule type" value="Genomic_DNA"/>
</dbReference>
<comment type="similarity">
    <text evidence="2 14">Belongs to the ALAD family.</text>
</comment>
<dbReference type="AlphaFoldDB" id="A0A1I2W364"/>
<keyword evidence="5" id="KW-0350">Heme biosynthesis</keyword>
<evidence type="ECO:0000313" key="15">
    <source>
        <dbReference type="EMBL" id="SFG93951.1"/>
    </source>
</evidence>
<feature type="binding site" evidence="10">
    <location>
        <position position="310"/>
    </location>
    <ligand>
        <name>5-aminolevulinate</name>
        <dbReference type="ChEBI" id="CHEBI:356416"/>
        <label>2</label>
    </ligand>
</feature>
<keyword evidence="7 13" id="KW-0627">Porphyrin biosynthesis</keyword>
<sequence length="321" mass="35771">MQRPRRLRKNPVVREMIAETRISKDMFIYPYFVVPGSGVKKPIEAMPGIHHFSTDNLLKDVEKGIKLGVNKIMLFGVGDEKSDDAHAAYDPNSLVPVAVKALKKNFGDDLYVVTDVCVCSYTTHGHCGIIKDDYIQNDLSVDLIAKMALNHAAAGADMLAPSDMMDGRVSAIRRQLDQHDFVNTAIMSHATKFASAYYGPFREAADCAPNKGDRKTYQMDFRNSTEAIREARLDEGEGADVLMVKPALAYLDIISKLKQNTDLPIACYNVSGEYSMIKAAAQRGWIDEQKVVMETMHAFARAGASIITTYHIRDIVENNWM</sequence>
<organism evidence="15 16">
    <name type="scientific">Pedobacter insulae</name>
    <dbReference type="NCBI Taxonomy" id="414048"/>
    <lineage>
        <taxon>Bacteria</taxon>
        <taxon>Pseudomonadati</taxon>
        <taxon>Bacteroidota</taxon>
        <taxon>Sphingobacteriia</taxon>
        <taxon>Sphingobacteriales</taxon>
        <taxon>Sphingobacteriaceae</taxon>
        <taxon>Pedobacter</taxon>
    </lineage>
</organism>
<keyword evidence="11" id="KW-0479">Metal-binding</keyword>
<feature type="binding site" evidence="10">
    <location>
        <position position="214"/>
    </location>
    <ligand>
        <name>5-aminolevulinate</name>
        <dbReference type="ChEBI" id="CHEBI:356416"/>
        <label>1</label>
    </ligand>
</feature>
<dbReference type="GO" id="GO:0006782">
    <property type="term" value="P:protoporphyrinogen IX biosynthetic process"/>
    <property type="evidence" value="ECO:0007669"/>
    <property type="project" value="UniProtKB-UniPathway"/>
</dbReference>
<dbReference type="GO" id="GO:0004655">
    <property type="term" value="F:porphobilinogen synthase activity"/>
    <property type="evidence" value="ECO:0007669"/>
    <property type="project" value="UniProtKB-EC"/>
</dbReference>
<dbReference type="FunFam" id="3.20.20.70:FF:000019">
    <property type="entry name" value="Delta-aminolevulinic acid dehydratase"/>
    <property type="match status" value="1"/>
</dbReference>
<keyword evidence="6 13" id="KW-0456">Lyase</keyword>
<dbReference type="STRING" id="414048.SAMN04489864_103339"/>
<evidence type="ECO:0000256" key="7">
    <source>
        <dbReference type="ARBA" id="ARBA00023244"/>
    </source>
</evidence>
<feature type="active site" description="Schiff-base intermediate with substrate" evidence="9">
    <location>
        <position position="245"/>
    </location>
</feature>
<feature type="binding site" evidence="11">
    <location>
        <position position="117"/>
    </location>
    <ligand>
        <name>Zn(2+)</name>
        <dbReference type="ChEBI" id="CHEBI:29105"/>
        <note>catalytic</note>
    </ligand>
</feature>
<evidence type="ECO:0000256" key="10">
    <source>
        <dbReference type="PIRSR" id="PIRSR001415-2"/>
    </source>
</evidence>
<evidence type="ECO:0000256" key="6">
    <source>
        <dbReference type="ARBA" id="ARBA00023239"/>
    </source>
</evidence>
<dbReference type="PIRSF" id="PIRSF001415">
    <property type="entry name" value="Porphbilin_synth"/>
    <property type="match status" value="1"/>
</dbReference>
<dbReference type="CDD" id="cd00384">
    <property type="entry name" value="ALAD_PBGS"/>
    <property type="match status" value="1"/>
</dbReference>
<accession>A0A1I2W364</accession>
<evidence type="ECO:0000256" key="8">
    <source>
        <dbReference type="ARBA" id="ARBA00047651"/>
    </source>
</evidence>
<dbReference type="Gene3D" id="3.20.20.70">
    <property type="entry name" value="Aldolase class I"/>
    <property type="match status" value="1"/>
</dbReference>
<feature type="binding site" evidence="12">
    <location>
        <position position="230"/>
    </location>
    <ligand>
        <name>Mg(2+)</name>
        <dbReference type="ChEBI" id="CHEBI:18420"/>
    </ligand>
</feature>
<proteinExistence type="inferred from homology"/>
<feature type="binding site" evidence="10">
    <location>
        <position position="202"/>
    </location>
    <ligand>
        <name>5-aminolevulinate</name>
        <dbReference type="ChEBI" id="CHEBI:356416"/>
        <label>1</label>
    </ligand>
</feature>
<reference evidence="15 16" key="1">
    <citation type="submission" date="2016-10" db="EMBL/GenBank/DDBJ databases">
        <authorList>
            <person name="de Groot N.N."/>
        </authorList>
    </citation>
    <scope>NUCLEOTIDE SEQUENCE [LARGE SCALE GENOMIC DNA]</scope>
    <source>
        <strain evidence="15 16">DSM 18684</strain>
    </source>
</reference>
<dbReference type="GO" id="GO:0005829">
    <property type="term" value="C:cytosol"/>
    <property type="evidence" value="ECO:0007669"/>
    <property type="project" value="TreeGrafter"/>
</dbReference>
<keyword evidence="11" id="KW-0862">Zinc</keyword>
<evidence type="ECO:0000256" key="4">
    <source>
        <dbReference type="ARBA" id="ARBA00020771"/>
    </source>
</evidence>
<evidence type="ECO:0000256" key="13">
    <source>
        <dbReference type="RuleBase" id="RU000515"/>
    </source>
</evidence>
<dbReference type="InterPro" id="IPR030656">
    <property type="entry name" value="ALAD_AS"/>
</dbReference>
<protein>
    <recommendedName>
        <fullName evidence="4 13">Delta-aminolevulinic acid dehydratase</fullName>
        <ecNumber evidence="3 13">4.2.1.24</ecNumber>
    </recommendedName>
</protein>
<keyword evidence="12" id="KW-0460">Magnesium</keyword>
<dbReference type="NCBIfam" id="NF006762">
    <property type="entry name" value="PRK09283.1"/>
    <property type="match status" value="1"/>
</dbReference>
<evidence type="ECO:0000256" key="3">
    <source>
        <dbReference type="ARBA" id="ARBA00012053"/>
    </source>
</evidence>
<dbReference type="GO" id="GO:0008270">
    <property type="term" value="F:zinc ion binding"/>
    <property type="evidence" value="ECO:0007669"/>
    <property type="project" value="TreeGrafter"/>
</dbReference>
<evidence type="ECO:0000256" key="1">
    <source>
        <dbReference type="ARBA" id="ARBA00004694"/>
    </source>
</evidence>
<dbReference type="SMART" id="SM01004">
    <property type="entry name" value="ALAD"/>
    <property type="match status" value="1"/>
</dbReference>
<dbReference type="PANTHER" id="PTHR11458">
    <property type="entry name" value="DELTA-AMINOLEVULINIC ACID DEHYDRATASE"/>
    <property type="match status" value="1"/>
</dbReference>
<dbReference type="PROSITE" id="PS00169">
    <property type="entry name" value="D_ALA_DEHYDRATASE"/>
    <property type="match status" value="1"/>
</dbReference>
<dbReference type="SUPFAM" id="SSF51569">
    <property type="entry name" value="Aldolase"/>
    <property type="match status" value="1"/>
</dbReference>
<evidence type="ECO:0000256" key="2">
    <source>
        <dbReference type="ARBA" id="ARBA00008055"/>
    </source>
</evidence>
<gene>
    <name evidence="15" type="ORF">SAMN04489864_103339</name>
</gene>
<evidence type="ECO:0000256" key="12">
    <source>
        <dbReference type="PIRSR" id="PIRSR001415-5"/>
    </source>
</evidence>
<feature type="binding site" evidence="11">
    <location>
        <position position="119"/>
    </location>
    <ligand>
        <name>Zn(2+)</name>
        <dbReference type="ChEBI" id="CHEBI:29105"/>
        <note>catalytic</note>
    </ligand>
</feature>
<feature type="binding site" evidence="11">
    <location>
        <position position="127"/>
    </location>
    <ligand>
        <name>Zn(2+)</name>
        <dbReference type="ChEBI" id="CHEBI:29105"/>
        <note>catalytic</note>
    </ligand>
</feature>
<evidence type="ECO:0000256" key="14">
    <source>
        <dbReference type="RuleBase" id="RU004161"/>
    </source>
</evidence>
<dbReference type="EC" id="4.2.1.24" evidence="3 13"/>
<name>A0A1I2W364_9SPHI</name>
<dbReference type="PRINTS" id="PR00144">
    <property type="entry name" value="DALDHYDRTASE"/>
</dbReference>
<dbReference type="PANTHER" id="PTHR11458:SF0">
    <property type="entry name" value="DELTA-AMINOLEVULINIC ACID DEHYDRATASE"/>
    <property type="match status" value="1"/>
</dbReference>
<evidence type="ECO:0000256" key="9">
    <source>
        <dbReference type="PIRSR" id="PIRSR001415-1"/>
    </source>
</evidence>
<feature type="active site" description="Schiff-base intermediate with substrate" evidence="9">
    <location>
        <position position="192"/>
    </location>
</feature>
<evidence type="ECO:0000313" key="16">
    <source>
        <dbReference type="Proteomes" id="UP000199666"/>
    </source>
</evidence>
<dbReference type="Proteomes" id="UP000199666">
    <property type="component" value="Unassembled WGS sequence"/>
</dbReference>
<dbReference type="UniPathway" id="UPA00251">
    <property type="reaction ID" value="UER00318"/>
</dbReference>
<comment type="catalytic activity">
    <reaction evidence="8 13">
        <text>2 5-aminolevulinate = porphobilinogen + 2 H2O + H(+)</text>
        <dbReference type="Rhea" id="RHEA:24064"/>
        <dbReference type="ChEBI" id="CHEBI:15377"/>
        <dbReference type="ChEBI" id="CHEBI:15378"/>
        <dbReference type="ChEBI" id="CHEBI:58126"/>
        <dbReference type="ChEBI" id="CHEBI:356416"/>
        <dbReference type="EC" id="4.2.1.24"/>
    </reaction>
</comment>
<keyword evidence="16" id="KW-1185">Reference proteome</keyword>
<evidence type="ECO:0000256" key="5">
    <source>
        <dbReference type="ARBA" id="ARBA00023133"/>
    </source>
</evidence>
<comment type="pathway">
    <text evidence="1">Porphyrin-containing compound metabolism; protoporphyrin-IX biosynthesis; coproporphyrinogen-III from 5-aminolevulinate: step 1/4.</text>
</comment>
<dbReference type="InterPro" id="IPR013785">
    <property type="entry name" value="Aldolase_TIM"/>
</dbReference>
<comment type="subunit">
    <text evidence="13">Homooctamer.</text>
</comment>
<evidence type="ECO:0000256" key="11">
    <source>
        <dbReference type="PIRSR" id="PIRSR001415-3"/>
    </source>
</evidence>